<name>A0A8H5TV94_FUSHE</name>
<keyword evidence="1" id="KW-0659">Purine metabolism</keyword>
<reference evidence="3 4" key="1">
    <citation type="submission" date="2020-05" db="EMBL/GenBank/DDBJ databases">
        <title>Identification and distribution of gene clusters putatively required for synthesis of sphingolipid metabolism inhibitors in phylogenetically diverse species of the filamentous fungus Fusarium.</title>
        <authorList>
            <person name="Kim H.-S."/>
            <person name="Busman M."/>
            <person name="Brown D.W."/>
            <person name="Divon H."/>
            <person name="Uhlig S."/>
            <person name="Proctor R.H."/>
        </authorList>
    </citation>
    <scope>NUCLEOTIDE SEQUENCE [LARGE SCALE GENOMIC DNA]</scope>
    <source>
        <strain evidence="3 4">NRRL 20693</strain>
    </source>
</reference>
<dbReference type="Proteomes" id="UP000567885">
    <property type="component" value="Unassembled WGS sequence"/>
</dbReference>
<dbReference type="Gene3D" id="1.10.3330.10">
    <property type="entry name" value="Oxo-4-hydroxy-4-carboxy-5-ureidoimidazoline decarboxylase"/>
    <property type="match status" value="1"/>
</dbReference>
<dbReference type="OrthoDB" id="5398391at2759"/>
<keyword evidence="4" id="KW-1185">Reference proteome</keyword>
<gene>
    <name evidence="3" type="ORF">FHETE_1984</name>
</gene>
<dbReference type="InterPro" id="IPR036778">
    <property type="entry name" value="OHCU_decarboxylase_sf"/>
</dbReference>
<evidence type="ECO:0000256" key="1">
    <source>
        <dbReference type="ARBA" id="ARBA00022631"/>
    </source>
</evidence>
<feature type="domain" description="Oxo-4-hydroxy-4-carboxy-5-ureidoimidazoline decarboxylase" evidence="2">
    <location>
        <begin position="12"/>
        <end position="168"/>
    </location>
</feature>
<organism evidence="3 4">
    <name type="scientific">Fusarium heterosporum</name>
    <dbReference type="NCBI Taxonomy" id="42747"/>
    <lineage>
        <taxon>Eukaryota</taxon>
        <taxon>Fungi</taxon>
        <taxon>Dikarya</taxon>
        <taxon>Ascomycota</taxon>
        <taxon>Pezizomycotina</taxon>
        <taxon>Sordariomycetes</taxon>
        <taxon>Hypocreomycetidae</taxon>
        <taxon>Hypocreales</taxon>
        <taxon>Nectriaceae</taxon>
        <taxon>Fusarium</taxon>
        <taxon>Fusarium heterosporum species complex</taxon>
    </lineage>
</organism>
<comment type="caution">
    <text evidence="3">The sequence shown here is derived from an EMBL/GenBank/DDBJ whole genome shotgun (WGS) entry which is preliminary data.</text>
</comment>
<dbReference type="SUPFAM" id="SSF158694">
    <property type="entry name" value="UraD-Like"/>
    <property type="match status" value="1"/>
</dbReference>
<dbReference type="InterPro" id="IPR018020">
    <property type="entry name" value="OHCU_decarboxylase"/>
</dbReference>
<sequence length="175" mass="19434">MALPQPQDLRVADEAEQIKTLDLLFEPSPEIHSNLIPVLRDSEYAAYTELIEACKTRLFSLASFSSSTSPDKALLSILGSHPRLGAKKVESAQSVAEQANLQGQGEELAKLNKEYEDKFPGLRYVVFVNGRGRHEIMENMRARIARGDFAQEVDEALQAMCDIANDRASKLSVKQ</sequence>
<accession>A0A8H5TV94</accession>
<dbReference type="PANTHER" id="PTHR37987">
    <property type="entry name" value="CHROMOSOME 9, WHOLE GENOME SHOTGUN SEQUENCE"/>
    <property type="match status" value="1"/>
</dbReference>
<dbReference type="PANTHER" id="PTHR37987:SF1">
    <property type="entry name" value="OXO-4-HYDROXY-4-CARBOXY-5-UREIDOIMIDAZOLINE DECARBOXYLASE DOMAIN-CONTAINING PROTEIN"/>
    <property type="match status" value="1"/>
</dbReference>
<evidence type="ECO:0000313" key="3">
    <source>
        <dbReference type="EMBL" id="KAF5676791.1"/>
    </source>
</evidence>
<dbReference type="GO" id="GO:0006144">
    <property type="term" value="P:purine nucleobase metabolic process"/>
    <property type="evidence" value="ECO:0007669"/>
    <property type="project" value="UniProtKB-KW"/>
</dbReference>
<dbReference type="AlphaFoldDB" id="A0A8H5TV94"/>
<evidence type="ECO:0000259" key="2">
    <source>
        <dbReference type="Pfam" id="PF09349"/>
    </source>
</evidence>
<proteinExistence type="predicted"/>
<dbReference type="EMBL" id="JAAGWQ010000030">
    <property type="protein sequence ID" value="KAF5676791.1"/>
    <property type="molecule type" value="Genomic_DNA"/>
</dbReference>
<protein>
    <submittedName>
        <fullName evidence="3">Allantoinase 1</fullName>
    </submittedName>
</protein>
<evidence type="ECO:0000313" key="4">
    <source>
        <dbReference type="Proteomes" id="UP000567885"/>
    </source>
</evidence>
<dbReference type="Pfam" id="PF09349">
    <property type="entry name" value="OHCU_decarbox"/>
    <property type="match status" value="1"/>
</dbReference>